<name>A0A498S454_ACAVI</name>
<dbReference type="AlphaFoldDB" id="A0A498S454"/>
<dbReference type="Proteomes" id="UP000276991">
    <property type="component" value="Unassembled WGS sequence"/>
</dbReference>
<keyword evidence="2" id="KW-0812">Transmembrane</keyword>
<evidence type="ECO:0000256" key="1">
    <source>
        <dbReference type="SAM" id="MobiDB-lite"/>
    </source>
</evidence>
<gene>
    <name evidence="3" type="ORF">NAV_LOCUS272</name>
</gene>
<reference evidence="3 4" key="1">
    <citation type="submission" date="2018-08" db="EMBL/GenBank/DDBJ databases">
        <authorList>
            <person name="Laetsch R D."/>
            <person name="Stevens L."/>
            <person name="Kumar S."/>
            <person name="Blaxter L. M."/>
        </authorList>
    </citation>
    <scope>NUCLEOTIDE SEQUENCE [LARGE SCALE GENOMIC DNA]</scope>
</reference>
<feature type="compositionally biased region" description="Low complexity" evidence="1">
    <location>
        <begin position="177"/>
        <end position="189"/>
    </location>
</feature>
<evidence type="ECO:0000256" key="2">
    <source>
        <dbReference type="SAM" id="Phobius"/>
    </source>
</evidence>
<feature type="compositionally biased region" description="Polar residues" evidence="1">
    <location>
        <begin position="205"/>
        <end position="225"/>
    </location>
</feature>
<feature type="non-terminal residue" evidence="3">
    <location>
        <position position="273"/>
    </location>
</feature>
<evidence type="ECO:0000313" key="4">
    <source>
        <dbReference type="Proteomes" id="UP000276991"/>
    </source>
</evidence>
<feature type="transmembrane region" description="Helical" evidence="2">
    <location>
        <begin position="137"/>
        <end position="160"/>
    </location>
</feature>
<keyword evidence="2" id="KW-1133">Transmembrane helix</keyword>
<keyword evidence="4" id="KW-1185">Reference proteome</keyword>
<sequence length="273" mass="32259">MIYGPKESDHPSKANFAPENTIITNVLLAFNEKDVEECISKEAYFHTENNHLTILSPSVECDKQLMHIVQYAKTIPEELHMKVINATEDYEKDMLQMPYELCEVSIAGDVSEETVKWLLIDCNESKKKDNTRSRIKWLIISVVTVITVTIVIVFGTYYYYIKEKKRIKQKQEEFEQRQQQSQQQQQRQQTSLKTSSRKLNEMSDHTNPSSTRTTQITNSSDSKLIQNKEKRKRERKEKIQMKQNELEAIHERIDRQADEEFQQEKKELIAFYK</sequence>
<protein>
    <submittedName>
        <fullName evidence="3">Uncharacterized protein</fullName>
    </submittedName>
</protein>
<keyword evidence="2" id="KW-0472">Membrane</keyword>
<dbReference type="OrthoDB" id="5869685at2759"/>
<evidence type="ECO:0000313" key="3">
    <source>
        <dbReference type="EMBL" id="VBB25442.1"/>
    </source>
</evidence>
<dbReference type="EMBL" id="UPTC01000016">
    <property type="protein sequence ID" value="VBB25442.1"/>
    <property type="molecule type" value="Genomic_DNA"/>
</dbReference>
<organism evidence="3 4">
    <name type="scientific">Acanthocheilonema viteae</name>
    <name type="common">Filarial nematode worm</name>
    <name type="synonym">Dipetalonema viteae</name>
    <dbReference type="NCBI Taxonomy" id="6277"/>
    <lineage>
        <taxon>Eukaryota</taxon>
        <taxon>Metazoa</taxon>
        <taxon>Ecdysozoa</taxon>
        <taxon>Nematoda</taxon>
        <taxon>Chromadorea</taxon>
        <taxon>Rhabditida</taxon>
        <taxon>Spirurina</taxon>
        <taxon>Spiruromorpha</taxon>
        <taxon>Filarioidea</taxon>
        <taxon>Onchocercidae</taxon>
        <taxon>Acanthocheilonema</taxon>
    </lineage>
</organism>
<dbReference type="STRING" id="6277.A0A498S454"/>
<feature type="region of interest" description="Disordered" evidence="1">
    <location>
        <begin position="176"/>
        <end position="243"/>
    </location>
</feature>
<accession>A0A498S454</accession>
<proteinExistence type="predicted"/>